<sequence>MAKRQEQAMSLLGMEIVDRQKGLVRKSAINIRQKGSTKKNLIKVVTENYQTQFTQLDNLDVEFRFIQLQNRPKYEHKDIRKGMETVDRQKGFGFNG</sequence>
<comment type="caution">
    <text evidence="1">The sequence shown here is derived from an EMBL/GenBank/DDBJ whole genome shotgun (WGS) entry which is preliminary data.</text>
</comment>
<reference evidence="1 2" key="1">
    <citation type="submission" date="2024-01" db="EMBL/GenBank/DDBJ databases">
        <title>A telomere-to-telomere, gap-free genome of sweet tea (Lithocarpus litseifolius).</title>
        <authorList>
            <person name="Zhou J."/>
        </authorList>
    </citation>
    <scope>NUCLEOTIDE SEQUENCE [LARGE SCALE GENOMIC DNA]</scope>
    <source>
        <strain evidence="1">Zhou-2022a</strain>
        <tissue evidence="1">Leaf</tissue>
    </source>
</reference>
<evidence type="ECO:0000313" key="1">
    <source>
        <dbReference type="EMBL" id="KAK9989780.1"/>
    </source>
</evidence>
<name>A0AAW2BUR9_9ROSI</name>
<accession>A0AAW2BUR9</accession>
<dbReference type="AlphaFoldDB" id="A0AAW2BUR9"/>
<keyword evidence="2" id="KW-1185">Reference proteome</keyword>
<dbReference type="Proteomes" id="UP001459277">
    <property type="component" value="Unassembled WGS sequence"/>
</dbReference>
<organism evidence="1 2">
    <name type="scientific">Lithocarpus litseifolius</name>
    <dbReference type="NCBI Taxonomy" id="425828"/>
    <lineage>
        <taxon>Eukaryota</taxon>
        <taxon>Viridiplantae</taxon>
        <taxon>Streptophyta</taxon>
        <taxon>Embryophyta</taxon>
        <taxon>Tracheophyta</taxon>
        <taxon>Spermatophyta</taxon>
        <taxon>Magnoliopsida</taxon>
        <taxon>eudicotyledons</taxon>
        <taxon>Gunneridae</taxon>
        <taxon>Pentapetalae</taxon>
        <taxon>rosids</taxon>
        <taxon>fabids</taxon>
        <taxon>Fagales</taxon>
        <taxon>Fagaceae</taxon>
        <taxon>Lithocarpus</taxon>
    </lineage>
</organism>
<proteinExistence type="predicted"/>
<gene>
    <name evidence="1" type="ORF">SO802_030019</name>
</gene>
<evidence type="ECO:0000313" key="2">
    <source>
        <dbReference type="Proteomes" id="UP001459277"/>
    </source>
</evidence>
<dbReference type="EMBL" id="JAZDWU010000010">
    <property type="protein sequence ID" value="KAK9989780.1"/>
    <property type="molecule type" value="Genomic_DNA"/>
</dbReference>
<protein>
    <submittedName>
        <fullName evidence="1">Uncharacterized protein</fullName>
    </submittedName>
</protein>